<proteinExistence type="inferred from homology"/>
<keyword evidence="3" id="KW-0862">Zinc</keyword>
<dbReference type="GO" id="GO:0008270">
    <property type="term" value="F:zinc ion binding"/>
    <property type="evidence" value="ECO:0007669"/>
    <property type="project" value="TreeGrafter"/>
</dbReference>
<organism evidence="8">
    <name type="scientific">marine sediment metagenome</name>
    <dbReference type="NCBI Taxonomy" id="412755"/>
    <lineage>
        <taxon>unclassified sequences</taxon>
        <taxon>metagenomes</taxon>
        <taxon>ecological metagenomes</taxon>
    </lineage>
</organism>
<dbReference type="Gene3D" id="1.10.10.10">
    <property type="entry name" value="Winged helix-like DNA-binding domain superfamily/Winged helix DNA-binding domain"/>
    <property type="match status" value="1"/>
</dbReference>
<dbReference type="EMBL" id="BARS01002241">
    <property type="protein sequence ID" value="GAF83278.1"/>
    <property type="molecule type" value="Genomic_DNA"/>
</dbReference>
<dbReference type="GO" id="GO:0045892">
    <property type="term" value="P:negative regulation of DNA-templated transcription"/>
    <property type="evidence" value="ECO:0007669"/>
    <property type="project" value="TreeGrafter"/>
</dbReference>
<sequence length="196" mass="22297">MTVGEKSGLGFDMRMRNIRKNKKEFSGRPVTSQRKLLLSLIKKAGGHISAKELYRRASRKNESISLATVYRTLQLFKELGLVEERRLGQVCCHYEVKESIDHQHLVCRSCGKVIEFDSNLIRKIIEKVQRDYDFNVTKTELYMEGYCEQCKDVASNRAGSGKVLGMPIKQIDTQKAKGSISEKARSHKGQKGTVKI</sequence>
<keyword evidence="4" id="KW-0805">Transcription regulation</keyword>
<accession>X0SQ89</accession>
<evidence type="ECO:0008006" key="9">
    <source>
        <dbReference type="Google" id="ProtNLM"/>
    </source>
</evidence>
<dbReference type="CDD" id="cd07153">
    <property type="entry name" value="Fur_like"/>
    <property type="match status" value="1"/>
</dbReference>
<dbReference type="PANTHER" id="PTHR33202:SF7">
    <property type="entry name" value="FERRIC UPTAKE REGULATION PROTEIN"/>
    <property type="match status" value="1"/>
</dbReference>
<dbReference type="InterPro" id="IPR036388">
    <property type="entry name" value="WH-like_DNA-bd_sf"/>
</dbReference>
<dbReference type="SUPFAM" id="SSF46785">
    <property type="entry name" value="Winged helix' DNA-binding domain"/>
    <property type="match status" value="1"/>
</dbReference>
<evidence type="ECO:0000313" key="8">
    <source>
        <dbReference type="EMBL" id="GAF83278.1"/>
    </source>
</evidence>
<gene>
    <name evidence="8" type="ORF">S01H1_04226</name>
</gene>
<evidence type="ECO:0000256" key="4">
    <source>
        <dbReference type="ARBA" id="ARBA00023015"/>
    </source>
</evidence>
<reference evidence="8" key="1">
    <citation type="journal article" date="2014" name="Front. Microbiol.">
        <title>High frequency of phylogenetically diverse reductive dehalogenase-homologous genes in deep subseafloor sedimentary metagenomes.</title>
        <authorList>
            <person name="Kawai M."/>
            <person name="Futagami T."/>
            <person name="Toyoda A."/>
            <person name="Takaki Y."/>
            <person name="Nishi S."/>
            <person name="Hori S."/>
            <person name="Arai W."/>
            <person name="Tsubouchi T."/>
            <person name="Morono Y."/>
            <person name="Uchiyama I."/>
            <person name="Ito T."/>
            <person name="Fujiyama A."/>
            <person name="Inagaki F."/>
            <person name="Takami H."/>
        </authorList>
    </citation>
    <scope>NUCLEOTIDE SEQUENCE</scope>
    <source>
        <strain evidence="8">Expedition CK06-06</strain>
    </source>
</reference>
<name>X0SQ89_9ZZZZ</name>
<evidence type="ECO:0000256" key="6">
    <source>
        <dbReference type="ARBA" id="ARBA00023163"/>
    </source>
</evidence>
<dbReference type="GO" id="GO:0000976">
    <property type="term" value="F:transcription cis-regulatory region binding"/>
    <property type="evidence" value="ECO:0007669"/>
    <property type="project" value="TreeGrafter"/>
</dbReference>
<keyword evidence="6" id="KW-0804">Transcription</keyword>
<dbReference type="Gene3D" id="3.30.1490.190">
    <property type="match status" value="1"/>
</dbReference>
<keyword evidence="5" id="KW-0238">DNA-binding</keyword>
<keyword evidence="2" id="KW-0678">Repressor</keyword>
<comment type="similarity">
    <text evidence="1">Belongs to the Fur family.</text>
</comment>
<dbReference type="AlphaFoldDB" id="X0SQ89"/>
<dbReference type="GO" id="GO:0003700">
    <property type="term" value="F:DNA-binding transcription factor activity"/>
    <property type="evidence" value="ECO:0007669"/>
    <property type="project" value="InterPro"/>
</dbReference>
<dbReference type="Pfam" id="PF01475">
    <property type="entry name" value="FUR"/>
    <property type="match status" value="1"/>
</dbReference>
<protein>
    <recommendedName>
        <fullName evidence="9">Ferric uptake regulation protein</fullName>
    </recommendedName>
</protein>
<dbReference type="PANTHER" id="PTHR33202">
    <property type="entry name" value="ZINC UPTAKE REGULATION PROTEIN"/>
    <property type="match status" value="1"/>
</dbReference>
<dbReference type="GO" id="GO:1900376">
    <property type="term" value="P:regulation of secondary metabolite biosynthetic process"/>
    <property type="evidence" value="ECO:0007669"/>
    <property type="project" value="TreeGrafter"/>
</dbReference>
<dbReference type="InterPro" id="IPR002481">
    <property type="entry name" value="FUR"/>
</dbReference>
<evidence type="ECO:0000256" key="2">
    <source>
        <dbReference type="ARBA" id="ARBA00022491"/>
    </source>
</evidence>
<evidence type="ECO:0000256" key="7">
    <source>
        <dbReference type="SAM" id="MobiDB-lite"/>
    </source>
</evidence>
<comment type="caution">
    <text evidence="8">The sequence shown here is derived from an EMBL/GenBank/DDBJ whole genome shotgun (WGS) entry which is preliminary data.</text>
</comment>
<evidence type="ECO:0000256" key="1">
    <source>
        <dbReference type="ARBA" id="ARBA00007957"/>
    </source>
</evidence>
<feature type="region of interest" description="Disordered" evidence="7">
    <location>
        <begin position="176"/>
        <end position="196"/>
    </location>
</feature>
<dbReference type="InterPro" id="IPR036390">
    <property type="entry name" value="WH_DNA-bd_sf"/>
</dbReference>
<evidence type="ECO:0000256" key="5">
    <source>
        <dbReference type="ARBA" id="ARBA00023125"/>
    </source>
</evidence>
<evidence type="ECO:0000256" key="3">
    <source>
        <dbReference type="ARBA" id="ARBA00022833"/>
    </source>
</evidence>
<dbReference type="InterPro" id="IPR043135">
    <property type="entry name" value="Fur_C"/>
</dbReference>